<sequence length="268" mass="30546">MSSAVTSVLSSTVGLLWNKARDLTAAELQDDVTDANVRDAKIRDNVVRELNDFKKRRSCLSRASLLKSYNFLQGGVNLLNISLNVSKPEQQAVLNDIQDDQGETSTMPSAGISYEALEVSNAIGKMKEFESAKEKFKSARIVATNAFWDEELSIKDRIFAAKLRIVSEILECLESPKTAITRCLPFLKKLHRLPVIQKMFSIYLEGRFESRIFNRASRVQRITSVMLINYVLFQLIQKFSSEYSFEVLAWPTIELESFSFHPILHWPK</sequence>
<accession>A0A6S7JXZ5</accession>
<dbReference type="Proteomes" id="UP001152795">
    <property type="component" value="Unassembled WGS sequence"/>
</dbReference>
<reference evidence="1" key="1">
    <citation type="submission" date="2020-04" db="EMBL/GenBank/DDBJ databases">
        <authorList>
            <person name="Alioto T."/>
            <person name="Alioto T."/>
            <person name="Gomez Garrido J."/>
        </authorList>
    </citation>
    <scope>NUCLEOTIDE SEQUENCE</scope>
    <source>
        <strain evidence="1">A484AB</strain>
    </source>
</reference>
<dbReference type="EMBL" id="CACRXK020021630">
    <property type="protein sequence ID" value="CAB4036031.1"/>
    <property type="molecule type" value="Genomic_DNA"/>
</dbReference>
<feature type="non-terminal residue" evidence="1">
    <location>
        <position position="268"/>
    </location>
</feature>
<proteinExistence type="predicted"/>
<evidence type="ECO:0000313" key="1">
    <source>
        <dbReference type="EMBL" id="CAB4036031.1"/>
    </source>
</evidence>
<keyword evidence="2" id="KW-1185">Reference proteome</keyword>
<dbReference type="OrthoDB" id="5980364at2759"/>
<name>A0A6S7JXZ5_PARCT</name>
<dbReference type="AlphaFoldDB" id="A0A6S7JXZ5"/>
<comment type="caution">
    <text evidence="1">The sequence shown here is derived from an EMBL/GenBank/DDBJ whole genome shotgun (WGS) entry which is preliminary data.</text>
</comment>
<protein>
    <submittedName>
        <fullName evidence="1">Uncharacterized protein</fullName>
    </submittedName>
</protein>
<gene>
    <name evidence="1" type="ORF">PACLA_8A038529</name>
</gene>
<evidence type="ECO:0000313" key="2">
    <source>
        <dbReference type="Proteomes" id="UP001152795"/>
    </source>
</evidence>
<organism evidence="1 2">
    <name type="scientific">Paramuricea clavata</name>
    <name type="common">Red gorgonian</name>
    <name type="synonym">Violescent sea-whip</name>
    <dbReference type="NCBI Taxonomy" id="317549"/>
    <lineage>
        <taxon>Eukaryota</taxon>
        <taxon>Metazoa</taxon>
        <taxon>Cnidaria</taxon>
        <taxon>Anthozoa</taxon>
        <taxon>Octocorallia</taxon>
        <taxon>Malacalcyonacea</taxon>
        <taxon>Plexauridae</taxon>
        <taxon>Paramuricea</taxon>
    </lineage>
</organism>